<evidence type="ECO:0000313" key="2">
    <source>
        <dbReference type="EMBL" id="VDD79847.1"/>
    </source>
</evidence>
<reference evidence="4" key="2">
    <citation type="submission" date="2019-11" db="UniProtKB">
        <authorList>
            <consortium name="WormBaseParasite"/>
        </authorList>
    </citation>
    <scope>IDENTIFICATION</scope>
</reference>
<keyword evidence="3" id="KW-1185">Reference proteome</keyword>
<sequence length="196" mass="21782">MLENRAPKSNFQVEEDRGETNQAIDSEEHKQGKQAALSSTPQKCPPRCPDSELEQMNGQTDRDPSQPELPGEAVKEVKPERQNMFELCKEKRLWEDLFGNRPTELDDILGLSKSQYLPSSASPVSGINNSTDDRKTTAIGAIGGMKTVVDLQGGSRYPPVPLDEVSHCLKETAGNTRRHGVIRNPLENLEMEEVQL</sequence>
<protein>
    <submittedName>
        <fullName evidence="4">Lebercilin domain-containing protein</fullName>
    </submittedName>
</protein>
<gene>
    <name evidence="2" type="ORF">MCOS_LOCUS5850</name>
</gene>
<dbReference type="WBParaSite" id="MCU_000978-RC">
    <property type="protein sequence ID" value="MCU_000978-RC"/>
    <property type="gene ID" value="MCU_000978"/>
</dbReference>
<evidence type="ECO:0000313" key="4">
    <source>
        <dbReference type="WBParaSite" id="MCU_000978-RC"/>
    </source>
</evidence>
<evidence type="ECO:0000313" key="3">
    <source>
        <dbReference type="Proteomes" id="UP000267029"/>
    </source>
</evidence>
<accession>A0A0R3UFF9</accession>
<proteinExistence type="predicted"/>
<dbReference type="AlphaFoldDB" id="A0A0R3UFF9"/>
<feature type="region of interest" description="Disordered" evidence="1">
    <location>
        <begin position="1"/>
        <end position="78"/>
    </location>
</feature>
<organism evidence="2 3">
    <name type="scientific">Mesocestoides corti</name>
    <name type="common">Flatworm</name>
    <dbReference type="NCBI Taxonomy" id="53468"/>
    <lineage>
        <taxon>Eukaryota</taxon>
        <taxon>Metazoa</taxon>
        <taxon>Spiralia</taxon>
        <taxon>Lophotrochozoa</taxon>
        <taxon>Platyhelminthes</taxon>
        <taxon>Cestoda</taxon>
        <taxon>Eucestoda</taxon>
        <taxon>Cyclophyllidea</taxon>
        <taxon>Mesocestoididae</taxon>
        <taxon>Mesocestoides</taxon>
    </lineage>
</organism>
<dbReference type="EMBL" id="UXSR01005217">
    <property type="protein sequence ID" value="VDD79847.1"/>
    <property type="molecule type" value="Genomic_DNA"/>
</dbReference>
<evidence type="ECO:0000256" key="1">
    <source>
        <dbReference type="SAM" id="MobiDB-lite"/>
    </source>
</evidence>
<name>A0A0R3UFF9_MESCO</name>
<dbReference type="Proteomes" id="UP000267029">
    <property type="component" value="Unassembled WGS sequence"/>
</dbReference>
<reference evidence="2 3" key="1">
    <citation type="submission" date="2018-10" db="EMBL/GenBank/DDBJ databases">
        <authorList>
            <consortium name="Pathogen Informatics"/>
        </authorList>
    </citation>
    <scope>NUCLEOTIDE SEQUENCE [LARGE SCALE GENOMIC DNA]</scope>
</reference>